<dbReference type="AlphaFoldDB" id="A0A3M7SNH3"/>
<dbReference type="Proteomes" id="UP000276133">
    <property type="component" value="Unassembled WGS sequence"/>
</dbReference>
<reference evidence="1 2" key="1">
    <citation type="journal article" date="2018" name="Sci. Rep.">
        <title>Genomic signatures of local adaptation to the degree of environmental predictability in rotifers.</title>
        <authorList>
            <person name="Franch-Gras L."/>
            <person name="Hahn C."/>
            <person name="Garcia-Roger E.M."/>
            <person name="Carmona M.J."/>
            <person name="Serra M."/>
            <person name="Gomez A."/>
        </authorList>
    </citation>
    <scope>NUCLEOTIDE SEQUENCE [LARGE SCALE GENOMIC DNA]</scope>
    <source>
        <strain evidence="1">HYR1</strain>
    </source>
</reference>
<sequence>MILVKSRKITAIFARTICQTGTYWDGSLCASMKTFGDSCKAWKIPCDYSLGLRCLSDGEGSSCNTGYGGTKCNCIDTEYWTGSACAPKLLNGLITDHECKCRQDLGLEWLSYCSAYTCYTDFSPDKACSCPNDEYWIGEKCVDKKTYFDYCVESCHCKENLGLTCQNYVNGYSCYSTFGSGMKCLCNYLTHWWNNGPKNCVNKYTYSDECDNSCQCREDLGLSCQSQTGNSCLKQSGNGNKKCDCSQTQFWDGASCVNKNVDGGFCSDDCECRTDLGLNCSGLLCRCSANNFWDGTNCIVFFKVMYLFEKNFLVAGRLITLCKTIIFGAQNMFSSEFLKRINELVRSLITQFNYQFN</sequence>
<organism evidence="1 2">
    <name type="scientific">Brachionus plicatilis</name>
    <name type="common">Marine rotifer</name>
    <name type="synonym">Brachionus muelleri</name>
    <dbReference type="NCBI Taxonomy" id="10195"/>
    <lineage>
        <taxon>Eukaryota</taxon>
        <taxon>Metazoa</taxon>
        <taxon>Spiralia</taxon>
        <taxon>Gnathifera</taxon>
        <taxon>Rotifera</taxon>
        <taxon>Eurotatoria</taxon>
        <taxon>Monogononta</taxon>
        <taxon>Pseudotrocha</taxon>
        <taxon>Ploima</taxon>
        <taxon>Brachionidae</taxon>
        <taxon>Brachionus</taxon>
    </lineage>
</organism>
<accession>A0A3M7SNH3</accession>
<dbReference type="EMBL" id="REGN01001079">
    <property type="protein sequence ID" value="RNA37157.1"/>
    <property type="molecule type" value="Genomic_DNA"/>
</dbReference>
<evidence type="ECO:0000313" key="2">
    <source>
        <dbReference type="Proteomes" id="UP000276133"/>
    </source>
</evidence>
<gene>
    <name evidence="1" type="ORF">BpHYR1_026055</name>
</gene>
<evidence type="ECO:0000313" key="1">
    <source>
        <dbReference type="EMBL" id="RNA37157.1"/>
    </source>
</evidence>
<comment type="caution">
    <text evidence="1">The sequence shown here is derived from an EMBL/GenBank/DDBJ whole genome shotgun (WGS) entry which is preliminary data.</text>
</comment>
<dbReference type="OrthoDB" id="9979689at2759"/>
<proteinExistence type="predicted"/>
<protein>
    <submittedName>
        <fullName evidence="1">Uncharacterized protein</fullName>
    </submittedName>
</protein>
<keyword evidence="2" id="KW-1185">Reference proteome</keyword>
<name>A0A3M7SNH3_BRAPC</name>